<dbReference type="NCBIfam" id="TIGR04183">
    <property type="entry name" value="Por_Secre_tail"/>
    <property type="match status" value="1"/>
</dbReference>
<proteinExistence type="predicted"/>
<dbReference type="EMBL" id="CP055153">
    <property type="protein sequence ID" value="QMU30568.1"/>
    <property type="molecule type" value="Genomic_DNA"/>
</dbReference>
<evidence type="ECO:0000313" key="2">
    <source>
        <dbReference type="EMBL" id="QMU30568.1"/>
    </source>
</evidence>
<protein>
    <submittedName>
        <fullName evidence="2">T9SS type A sorting domain-containing protein</fullName>
    </submittedName>
</protein>
<gene>
    <name evidence="2" type="ORF">HUW48_22205</name>
</gene>
<dbReference type="Pfam" id="PF18962">
    <property type="entry name" value="Por_Secre_tail"/>
    <property type="match status" value="1"/>
</dbReference>
<dbReference type="AlphaFoldDB" id="A0A7L7LCJ9"/>
<sequence length="598" mass="66306">MKKYSLLIVTIVFLLSGNKNYSYRPLLPECVGSSLEFDGVNDYVRIEHPFYNFSNEITVEWWANYDVVNSGGGSGIGQANADQDDGSSNVWLMHSWSERLDFYVNDNGTSSIATAPLKPGWHHWAGVANGNSVQLYMDGKKVGITGKGVTKIINVPTSVIDFGKDVRFSEGRWMKGKIDEVRVWNSALSQVTIQNWMNIPVNSLHSNYENLKGYWKLDEGNGNLVKDSSPLKRDGRVFNGSSWLPETKTCKKPPEISTFTLIDAESNKDLSRLKNNDTLNLAALPTTQLNIRANTKPNSYSIGSVVFTLNGTLYHKQIENITPYALLGNKNNDYLGSLVVKPGNYTLTATPYLGANGTGEKGTPLTVKFHVIYQVVNSITLINAATDQDIRTIQNGDVIDISTLSTSKLNIRANTSPYSVGSVVFNLNNWSTVQENDAPYAIGGNIKNNYRDWILPIGKHTLTATPYALKNATGQKGKAHTVTFTVVNSLDQARRFSVTQLRKRTDAASVKEMTNISAAPNPFLAQTTISFSVPESCYTTLDVYNLKGILVERLYEAQAEGQKTYQVSFKSKYITSGIYIVRLTNEKEVKSYKLVLLK</sequence>
<dbReference type="GO" id="GO:0004553">
    <property type="term" value="F:hydrolase activity, hydrolyzing O-glycosyl compounds"/>
    <property type="evidence" value="ECO:0007669"/>
    <property type="project" value="UniProtKB-ARBA"/>
</dbReference>
<reference evidence="2 3" key="2">
    <citation type="submission" date="2020-08" db="EMBL/GenBank/DDBJ databases">
        <title>Adhaeribacter dokdonensis sp. nov., isolated from the rhizosphere of Elymus tsukushiensis, a plant native to the Dokdo Islands, Republic of Korea.</title>
        <authorList>
            <person name="Ghim S.Y."/>
        </authorList>
    </citation>
    <scope>NUCLEOTIDE SEQUENCE [LARGE SCALE GENOMIC DNA]</scope>
    <source>
        <strain evidence="2 3">KUDC8001</strain>
    </source>
</reference>
<dbReference type="KEGG" id="add:HUW48_22205"/>
<dbReference type="Pfam" id="PF13385">
    <property type="entry name" value="Laminin_G_3"/>
    <property type="match status" value="1"/>
</dbReference>
<name>A0A7L7LCJ9_9BACT</name>
<dbReference type="RefSeq" id="WP_182413014.1">
    <property type="nucleotide sequence ID" value="NZ_CP055153.1"/>
</dbReference>
<keyword evidence="3" id="KW-1185">Reference proteome</keyword>
<dbReference type="Proteomes" id="UP000514509">
    <property type="component" value="Chromosome"/>
</dbReference>
<dbReference type="Gene3D" id="2.60.120.200">
    <property type="match status" value="1"/>
</dbReference>
<accession>A0A7L7LCJ9</accession>
<organism evidence="2 3">
    <name type="scientific">Adhaeribacter radiodurans</name>
    <dbReference type="NCBI Taxonomy" id="2745197"/>
    <lineage>
        <taxon>Bacteria</taxon>
        <taxon>Pseudomonadati</taxon>
        <taxon>Bacteroidota</taxon>
        <taxon>Cytophagia</taxon>
        <taxon>Cytophagales</taxon>
        <taxon>Hymenobacteraceae</taxon>
        <taxon>Adhaeribacter</taxon>
    </lineage>
</organism>
<dbReference type="GO" id="GO:0005975">
    <property type="term" value="P:carbohydrate metabolic process"/>
    <property type="evidence" value="ECO:0007669"/>
    <property type="project" value="UniProtKB-ARBA"/>
</dbReference>
<dbReference type="InterPro" id="IPR013320">
    <property type="entry name" value="ConA-like_dom_sf"/>
</dbReference>
<dbReference type="InterPro" id="IPR026444">
    <property type="entry name" value="Secre_tail"/>
</dbReference>
<evidence type="ECO:0000259" key="1">
    <source>
        <dbReference type="Pfam" id="PF18962"/>
    </source>
</evidence>
<evidence type="ECO:0000313" key="3">
    <source>
        <dbReference type="Proteomes" id="UP000514509"/>
    </source>
</evidence>
<dbReference type="SUPFAM" id="SSF49899">
    <property type="entry name" value="Concanavalin A-like lectins/glucanases"/>
    <property type="match status" value="1"/>
</dbReference>
<reference evidence="2 3" key="1">
    <citation type="submission" date="2020-06" db="EMBL/GenBank/DDBJ databases">
        <authorList>
            <person name="Hwang Y.J."/>
        </authorList>
    </citation>
    <scope>NUCLEOTIDE SEQUENCE [LARGE SCALE GENOMIC DNA]</scope>
    <source>
        <strain evidence="2 3">KUDC8001</strain>
    </source>
</reference>
<feature type="domain" description="Secretion system C-terminal sorting" evidence="1">
    <location>
        <begin position="520"/>
        <end position="595"/>
    </location>
</feature>